<reference evidence="2" key="1">
    <citation type="submission" date="2022-04" db="EMBL/GenBank/DDBJ databases">
        <title>Paenibacillus mangrovi sp. nov., a novel endophytic bacterium isolated from bark of Kandelia candel.</title>
        <authorList>
            <person name="Tuo L."/>
        </authorList>
    </citation>
    <scope>NUCLEOTIDE SEQUENCE</scope>
    <source>
        <strain evidence="2">KQZ6P-2</strain>
    </source>
</reference>
<dbReference type="InterPro" id="IPR024775">
    <property type="entry name" value="DinB-like"/>
</dbReference>
<dbReference type="AlphaFoldDB" id="A0A9X1WTH1"/>
<sequence>MRRSSHSAGGVIISWIFQSRSRIVRVGALLREAVEGLSEEELRFQPAPDKWSIHQIVIHVTDDEILSTHRMRKVLAEEEPLLLSFDQEAWADNLGYERLDREQHLHLFQMLRASMLPLLENLTPEQLERVGKYPDGVRYTFKELLELRVQHVRDHLAQIERVRQAYREDRV</sequence>
<evidence type="ECO:0000259" key="1">
    <source>
        <dbReference type="Pfam" id="PF12867"/>
    </source>
</evidence>
<name>A0A9X1WTH1_9BACL</name>
<accession>A0A9X1WTH1</accession>
<dbReference type="Pfam" id="PF12867">
    <property type="entry name" value="DinB_2"/>
    <property type="match status" value="1"/>
</dbReference>
<dbReference type="SUPFAM" id="SSF109854">
    <property type="entry name" value="DinB/YfiT-like putative metalloenzymes"/>
    <property type="match status" value="1"/>
</dbReference>
<proteinExistence type="predicted"/>
<dbReference type="EMBL" id="JALIRP010000014">
    <property type="protein sequence ID" value="MCJ8014708.1"/>
    <property type="molecule type" value="Genomic_DNA"/>
</dbReference>
<gene>
    <name evidence="2" type="ORF">MUG84_23780</name>
</gene>
<keyword evidence="3" id="KW-1185">Reference proteome</keyword>
<evidence type="ECO:0000313" key="2">
    <source>
        <dbReference type="EMBL" id="MCJ8014708.1"/>
    </source>
</evidence>
<dbReference type="Proteomes" id="UP001139347">
    <property type="component" value="Unassembled WGS sequence"/>
</dbReference>
<evidence type="ECO:0000313" key="3">
    <source>
        <dbReference type="Proteomes" id="UP001139347"/>
    </source>
</evidence>
<protein>
    <submittedName>
        <fullName evidence="2">DinB family protein</fullName>
    </submittedName>
</protein>
<dbReference type="Gene3D" id="1.20.120.450">
    <property type="entry name" value="dinb family like domain"/>
    <property type="match status" value="1"/>
</dbReference>
<feature type="domain" description="DinB-like" evidence="1">
    <location>
        <begin position="24"/>
        <end position="159"/>
    </location>
</feature>
<comment type="caution">
    <text evidence="2">The sequence shown here is derived from an EMBL/GenBank/DDBJ whole genome shotgun (WGS) entry which is preliminary data.</text>
</comment>
<dbReference type="InterPro" id="IPR034660">
    <property type="entry name" value="DinB/YfiT-like"/>
</dbReference>
<dbReference type="RefSeq" id="WP_244729864.1">
    <property type="nucleotide sequence ID" value="NZ_JALIRP010000014.1"/>
</dbReference>
<organism evidence="2 3">
    <name type="scientific">Paenibacillus mangrovi</name>
    <dbReference type="NCBI Taxonomy" id="2931978"/>
    <lineage>
        <taxon>Bacteria</taxon>
        <taxon>Bacillati</taxon>
        <taxon>Bacillota</taxon>
        <taxon>Bacilli</taxon>
        <taxon>Bacillales</taxon>
        <taxon>Paenibacillaceae</taxon>
        <taxon>Paenibacillus</taxon>
    </lineage>
</organism>